<evidence type="ECO:0000313" key="3">
    <source>
        <dbReference type="Proteomes" id="UP000249341"/>
    </source>
</evidence>
<protein>
    <submittedName>
        <fullName evidence="2">Uncharacterized protein</fullName>
    </submittedName>
</protein>
<feature type="region of interest" description="Disordered" evidence="1">
    <location>
        <begin position="1"/>
        <end position="29"/>
    </location>
</feature>
<evidence type="ECO:0000256" key="1">
    <source>
        <dbReference type="SAM" id="MobiDB-lite"/>
    </source>
</evidence>
<dbReference type="EMBL" id="QLMJ01000033">
    <property type="protein sequence ID" value="RAK25504.1"/>
    <property type="molecule type" value="Genomic_DNA"/>
</dbReference>
<proteinExistence type="predicted"/>
<organism evidence="2 3">
    <name type="scientific">Actinoplanes lutulentus</name>
    <dbReference type="NCBI Taxonomy" id="1287878"/>
    <lineage>
        <taxon>Bacteria</taxon>
        <taxon>Bacillati</taxon>
        <taxon>Actinomycetota</taxon>
        <taxon>Actinomycetes</taxon>
        <taxon>Micromonosporales</taxon>
        <taxon>Micromonosporaceae</taxon>
        <taxon>Actinoplanes</taxon>
    </lineage>
</organism>
<comment type="caution">
    <text evidence="2">The sequence shown here is derived from an EMBL/GenBank/DDBJ whole genome shotgun (WGS) entry which is preliminary data.</text>
</comment>
<feature type="compositionally biased region" description="Basic and acidic residues" evidence="1">
    <location>
        <begin position="14"/>
        <end position="29"/>
    </location>
</feature>
<evidence type="ECO:0000313" key="2">
    <source>
        <dbReference type="EMBL" id="RAK25504.1"/>
    </source>
</evidence>
<dbReference type="AlphaFoldDB" id="A0A327YWJ7"/>
<reference evidence="2 3" key="1">
    <citation type="submission" date="2018-06" db="EMBL/GenBank/DDBJ databases">
        <title>Genomic Encyclopedia of Type Strains, Phase III (KMG-III): the genomes of soil and plant-associated and newly described type strains.</title>
        <authorList>
            <person name="Whitman W."/>
        </authorList>
    </citation>
    <scope>NUCLEOTIDE SEQUENCE [LARGE SCALE GENOMIC DNA]</scope>
    <source>
        <strain evidence="2 3">CGMCC 4.7090</strain>
    </source>
</reference>
<keyword evidence="3" id="KW-1185">Reference proteome</keyword>
<name>A0A327YWJ7_9ACTN</name>
<dbReference type="Proteomes" id="UP000249341">
    <property type="component" value="Unassembled WGS sequence"/>
</dbReference>
<sequence>MNADPTSVLLPGSDIRKPRSEDVGRVVMR</sequence>
<accession>A0A327YWJ7</accession>
<gene>
    <name evidence="2" type="ORF">B0I29_13343</name>
</gene>